<accession>A0A9P4J6R4</accession>
<organism evidence="1 2">
    <name type="scientific">Myriangium duriaei CBS 260.36</name>
    <dbReference type="NCBI Taxonomy" id="1168546"/>
    <lineage>
        <taxon>Eukaryota</taxon>
        <taxon>Fungi</taxon>
        <taxon>Dikarya</taxon>
        <taxon>Ascomycota</taxon>
        <taxon>Pezizomycotina</taxon>
        <taxon>Dothideomycetes</taxon>
        <taxon>Dothideomycetidae</taxon>
        <taxon>Myriangiales</taxon>
        <taxon>Myriangiaceae</taxon>
        <taxon>Myriangium</taxon>
    </lineage>
</organism>
<dbReference type="EMBL" id="ML996085">
    <property type="protein sequence ID" value="KAF2153379.1"/>
    <property type="molecule type" value="Genomic_DNA"/>
</dbReference>
<dbReference type="Proteomes" id="UP000799439">
    <property type="component" value="Unassembled WGS sequence"/>
</dbReference>
<name>A0A9P4J6R4_9PEZI</name>
<keyword evidence="2" id="KW-1185">Reference proteome</keyword>
<sequence length="177" mass="20635">MSAPRNTRPLSTAERERFAREVRNHLSSLTTLFQHLQAQRSHLLRHTDNSLLDRPLSQPQSERLGMLNHTIGLLTFWADQAQEWLEQAKDPEYEGSEYPAAETWEDVEILLNRGRGRLVELRGRLSLLTRQERPERREESWEEVGVELVEGAVDADWIMVDETQGHRAASDESRQRR</sequence>
<protein>
    <submittedName>
        <fullName evidence="1">Uncharacterized protein</fullName>
    </submittedName>
</protein>
<evidence type="ECO:0000313" key="1">
    <source>
        <dbReference type="EMBL" id="KAF2153379.1"/>
    </source>
</evidence>
<gene>
    <name evidence="1" type="ORF">K461DRAFT_278195</name>
</gene>
<proteinExistence type="predicted"/>
<reference evidence="1" key="1">
    <citation type="journal article" date="2020" name="Stud. Mycol.">
        <title>101 Dothideomycetes genomes: a test case for predicting lifestyles and emergence of pathogens.</title>
        <authorList>
            <person name="Haridas S."/>
            <person name="Albert R."/>
            <person name="Binder M."/>
            <person name="Bloem J."/>
            <person name="Labutti K."/>
            <person name="Salamov A."/>
            <person name="Andreopoulos B."/>
            <person name="Baker S."/>
            <person name="Barry K."/>
            <person name="Bills G."/>
            <person name="Bluhm B."/>
            <person name="Cannon C."/>
            <person name="Castanera R."/>
            <person name="Culley D."/>
            <person name="Daum C."/>
            <person name="Ezra D."/>
            <person name="Gonzalez J."/>
            <person name="Henrissat B."/>
            <person name="Kuo A."/>
            <person name="Liang C."/>
            <person name="Lipzen A."/>
            <person name="Lutzoni F."/>
            <person name="Magnuson J."/>
            <person name="Mondo S."/>
            <person name="Nolan M."/>
            <person name="Ohm R."/>
            <person name="Pangilinan J."/>
            <person name="Park H.-J."/>
            <person name="Ramirez L."/>
            <person name="Alfaro M."/>
            <person name="Sun H."/>
            <person name="Tritt A."/>
            <person name="Yoshinaga Y."/>
            <person name="Zwiers L.-H."/>
            <person name="Turgeon B."/>
            <person name="Goodwin S."/>
            <person name="Spatafora J."/>
            <person name="Crous P."/>
            <person name="Grigoriev I."/>
        </authorList>
    </citation>
    <scope>NUCLEOTIDE SEQUENCE</scope>
    <source>
        <strain evidence="1">CBS 260.36</strain>
    </source>
</reference>
<dbReference type="AlphaFoldDB" id="A0A9P4J6R4"/>
<evidence type="ECO:0000313" key="2">
    <source>
        <dbReference type="Proteomes" id="UP000799439"/>
    </source>
</evidence>
<comment type="caution">
    <text evidence="1">The sequence shown here is derived from an EMBL/GenBank/DDBJ whole genome shotgun (WGS) entry which is preliminary data.</text>
</comment>